<dbReference type="Proteomes" id="UP001139347">
    <property type="component" value="Unassembled WGS sequence"/>
</dbReference>
<gene>
    <name evidence="5" type="ORF">MUG84_17990</name>
</gene>
<protein>
    <submittedName>
        <fullName evidence="5">GntR family transcriptional regulator</fullName>
    </submittedName>
</protein>
<keyword evidence="1" id="KW-0805">Transcription regulation</keyword>
<keyword evidence="3" id="KW-0804">Transcription</keyword>
<evidence type="ECO:0000313" key="6">
    <source>
        <dbReference type="Proteomes" id="UP001139347"/>
    </source>
</evidence>
<comment type="caution">
    <text evidence="5">The sequence shown here is derived from an EMBL/GenBank/DDBJ whole genome shotgun (WGS) entry which is preliminary data.</text>
</comment>
<dbReference type="GO" id="GO:0003677">
    <property type="term" value="F:DNA binding"/>
    <property type="evidence" value="ECO:0007669"/>
    <property type="project" value="UniProtKB-KW"/>
</dbReference>
<dbReference type="SMART" id="SM00895">
    <property type="entry name" value="FCD"/>
    <property type="match status" value="1"/>
</dbReference>
<dbReference type="InterPro" id="IPR036390">
    <property type="entry name" value="WH_DNA-bd_sf"/>
</dbReference>
<dbReference type="PANTHER" id="PTHR43537">
    <property type="entry name" value="TRANSCRIPTIONAL REGULATOR, GNTR FAMILY"/>
    <property type="match status" value="1"/>
</dbReference>
<dbReference type="InterPro" id="IPR011711">
    <property type="entry name" value="GntR_C"/>
</dbReference>
<dbReference type="Gene3D" id="1.20.120.530">
    <property type="entry name" value="GntR ligand-binding domain-like"/>
    <property type="match status" value="1"/>
</dbReference>
<sequence>MGSKLSRNNLTDEIYQIVKEDILSHRFAAGEKINIDQLARDLEVSNIPIREALSRLQSEGYLHTVPFKGMFVNQMTVQELNEIYEIRLYLEPQAVKKAALNIPDSKLEWLHETMASLNSDQSSRENPGLEAIKKMNASIHGVILEYCDNANLKNLIKNYIEQIQRYLTFIKLNLDVDNTNAEWSEHNAILQKLLLRDSGGAAEAMADHIKKSHERNKMHFASMSSGKN</sequence>
<name>A0A9X1WU39_9BACL</name>
<feature type="domain" description="HTH gntR-type" evidence="4">
    <location>
        <begin position="8"/>
        <end position="75"/>
    </location>
</feature>
<dbReference type="InterPro" id="IPR008920">
    <property type="entry name" value="TF_FadR/GntR_C"/>
</dbReference>
<dbReference type="InterPro" id="IPR000524">
    <property type="entry name" value="Tscrpt_reg_HTH_GntR"/>
</dbReference>
<reference evidence="5" key="1">
    <citation type="submission" date="2022-04" db="EMBL/GenBank/DDBJ databases">
        <title>Paenibacillus mangrovi sp. nov., a novel endophytic bacterium isolated from bark of Kandelia candel.</title>
        <authorList>
            <person name="Tuo L."/>
        </authorList>
    </citation>
    <scope>NUCLEOTIDE SEQUENCE</scope>
    <source>
        <strain evidence="5">KQZ6P-2</strain>
    </source>
</reference>
<dbReference type="SUPFAM" id="SSF48008">
    <property type="entry name" value="GntR ligand-binding domain-like"/>
    <property type="match status" value="1"/>
</dbReference>
<evidence type="ECO:0000313" key="5">
    <source>
        <dbReference type="EMBL" id="MCJ8013618.1"/>
    </source>
</evidence>
<dbReference type="Pfam" id="PF00392">
    <property type="entry name" value="GntR"/>
    <property type="match status" value="1"/>
</dbReference>
<dbReference type="PANTHER" id="PTHR43537:SF24">
    <property type="entry name" value="GLUCONATE OPERON TRANSCRIPTIONAL REPRESSOR"/>
    <property type="match status" value="1"/>
</dbReference>
<dbReference type="AlphaFoldDB" id="A0A9X1WU39"/>
<dbReference type="SMART" id="SM00345">
    <property type="entry name" value="HTH_GNTR"/>
    <property type="match status" value="1"/>
</dbReference>
<organism evidence="5 6">
    <name type="scientific">Paenibacillus mangrovi</name>
    <dbReference type="NCBI Taxonomy" id="2931978"/>
    <lineage>
        <taxon>Bacteria</taxon>
        <taxon>Bacillati</taxon>
        <taxon>Bacillota</taxon>
        <taxon>Bacilli</taxon>
        <taxon>Bacillales</taxon>
        <taxon>Paenibacillaceae</taxon>
        <taxon>Paenibacillus</taxon>
    </lineage>
</organism>
<dbReference type="EMBL" id="JALIRP010000007">
    <property type="protein sequence ID" value="MCJ8013618.1"/>
    <property type="molecule type" value="Genomic_DNA"/>
</dbReference>
<keyword evidence="6" id="KW-1185">Reference proteome</keyword>
<evidence type="ECO:0000256" key="2">
    <source>
        <dbReference type="ARBA" id="ARBA00023125"/>
    </source>
</evidence>
<dbReference type="GO" id="GO:0003700">
    <property type="term" value="F:DNA-binding transcription factor activity"/>
    <property type="evidence" value="ECO:0007669"/>
    <property type="project" value="InterPro"/>
</dbReference>
<dbReference type="Gene3D" id="1.10.10.10">
    <property type="entry name" value="Winged helix-like DNA-binding domain superfamily/Winged helix DNA-binding domain"/>
    <property type="match status" value="1"/>
</dbReference>
<dbReference type="RefSeq" id="WP_244727265.1">
    <property type="nucleotide sequence ID" value="NZ_JALIRP010000007.1"/>
</dbReference>
<evidence type="ECO:0000256" key="1">
    <source>
        <dbReference type="ARBA" id="ARBA00023015"/>
    </source>
</evidence>
<dbReference type="Pfam" id="PF07729">
    <property type="entry name" value="FCD"/>
    <property type="match status" value="1"/>
</dbReference>
<evidence type="ECO:0000256" key="3">
    <source>
        <dbReference type="ARBA" id="ARBA00023163"/>
    </source>
</evidence>
<accession>A0A9X1WU39</accession>
<evidence type="ECO:0000259" key="4">
    <source>
        <dbReference type="PROSITE" id="PS50949"/>
    </source>
</evidence>
<keyword evidence="2" id="KW-0238">DNA-binding</keyword>
<dbReference type="PROSITE" id="PS50949">
    <property type="entry name" value="HTH_GNTR"/>
    <property type="match status" value="1"/>
</dbReference>
<proteinExistence type="predicted"/>
<dbReference type="CDD" id="cd07377">
    <property type="entry name" value="WHTH_GntR"/>
    <property type="match status" value="1"/>
</dbReference>
<dbReference type="SUPFAM" id="SSF46785">
    <property type="entry name" value="Winged helix' DNA-binding domain"/>
    <property type="match status" value="1"/>
</dbReference>
<dbReference type="InterPro" id="IPR036388">
    <property type="entry name" value="WH-like_DNA-bd_sf"/>
</dbReference>